<name>A0A511X507_9BACI</name>
<keyword evidence="2" id="KW-1185">Reference proteome</keyword>
<evidence type="ECO:0008006" key="3">
    <source>
        <dbReference type="Google" id="ProtNLM"/>
    </source>
</evidence>
<dbReference type="AlphaFoldDB" id="A0A511X507"/>
<dbReference type="Proteomes" id="UP000321400">
    <property type="component" value="Unassembled WGS sequence"/>
</dbReference>
<protein>
    <recommendedName>
        <fullName evidence="3">PPM-type phosphatase domain-containing protein</fullName>
    </recommendedName>
</protein>
<organism evidence="1 2">
    <name type="scientific">Halolactibacillus alkaliphilus</name>
    <dbReference type="NCBI Taxonomy" id="442899"/>
    <lineage>
        <taxon>Bacteria</taxon>
        <taxon>Bacillati</taxon>
        <taxon>Bacillota</taxon>
        <taxon>Bacilli</taxon>
        <taxon>Bacillales</taxon>
        <taxon>Bacillaceae</taxon>
        <taxon>Halolactibacillus</taxon>
    </lineage>
</organism>
<sequence length="263" mass="30292">MKIIEEFTKSKLESGSHSEDGIYYNQHFVVLVDGATSKGNFKWQGKKSGEIAKNVVLEAFNEIKYDIKKNELIEKLNGMLRKKMQEIKIEESAILDWLRVSIVIYSDYHKKIWSYGDCKYIVNQKLLSKEKLIDTELAGIRSVVNRIYGVDVKELDIGREFIKPLLVEQYKFENTNHEFGYPVLNGYVKKLLPIIEVDVSEGDEIVFASDGYFNVKPTLNSSEKTLMDALKEDPTCCSLNKQTKGMMAGYCSFDDRSYIRFNI</sequence>
<dbReference type="STRING" id="442899.SAMN05720591_1518"/>
<reference evidence="1 2" key="1">
    <citation type="submission" date="2019-07" db="EMBL/GenBank/DDBJ databases">
        <title>Whole genome shotgun sequence of Halolactibacillus alkaliphilus NBRC 103919.</title>
        <authorList>
            <person name="Hosoyama A."/>
            <person name="Uohara A."/>
            <person name="Ohji S."/>
            <person name="Ichikawa N."/>
        </authorList>
    </citation>
    <scope>NUCLEOTIDE SEQUENCE [LARGE SCALE GENOMIC DNA]</scope>
    <source>
        <strain evidence="1 2">NBRC 103919</strain>
    </source>
</reference>
<evidence type="ECO:0000313" key="1">
    <source>
        <dbReference type="EMBL" id="GEN58036.1"/>
    </source>
</evidence>
<accession>A0A511X507</accession>
<dbReference type="RefSeq" id="WP_089803647.1">
    <property type="nucleotide sequence ID" value="NZ_BJYE01000060.1"/>
</dbReference>
<evidence type="ECO:0000313" key="2">
    <source>
        <dbReference type="Proteomes" id="UP000321400"/>
    </source>
</evidence>
<proteinExistence type="predicted"/>
<gene>
    <name evidence="1" type="ORF">HAL01_25000</name>
</gene>
<comment type="caution">
    <text evidence="1">The sequence shown here is derived from an EMBL/GenBank/DDBJ whole genome shotgun (WGS) entry which is preliminary data.</text>
</comment>
<dbReference type="OrthoDB" id="508128at2"/>
<dbReference type="EMBL" id="BJYE01000060">
    <property type="protein sequence ID" value="GEN58036.1"/>
    <property type="molecule type" value="Genomic_DNA"/>
</dbReference>